<dbReference type="PANTHER" id="PTHR43032:SF2">
    <property type="entry name" value="BLL0505 PROTEIN"/>
    <property type="match status" value="1"/>
</dbReference>
<organism evidence="2">
    <name type="scientific">bioreactor metagenome</name>
    <dbReference type="NCBI Taxonomy" id="1076179"/>
    <lineage>
        <taxon>unclassified sequences</taxon>
        <taxon>metagenomes</taxon>
        <taxon>ecological metagenomes</taxon>
    </lineage>
</organism>
<evidence type="ECO:0000313" key="2">
    <source>
        <dbReference type="EMBL" id="MPM61254.1"/>
    </source>
</evidence>
<feature type="domain" description="Oxidoreductase molybdopterin-binding" evidence="1">
    <location>
        <begin position="69"/>
        <end position="213"/>
    </location>
</feature>
<accession>A0A645BHN0</accession>
<dbReference type="PROSITE" id="PS51257">
    <property type="entry name" value="PROKAR_LIPOPROTEIN"/>
    <property type="match status" value="1"/>
</dbReference>
<sequence length="226" mass="24891">MKKRFLGLLLASLFLFSGCSAQSPDKLTSSGDTVSAATRSRYRVNEIDQYQGARLDPAIGPRDNSIKGIQQVDTASYTLSIEGLVNQPVELSYNQVRELVAYERLITLYCVEGWEATILWKGVLLDELIAMAGVKPEAVTVIFGSVDGYTTSLPLQTIKEKALILAYSANGLDLPPAMGYPFIVVAEDKLGYKWARWVNSITLSDDANYKGFWEQAGYSNEAEVSK</sequence>
<reference evidence="2" key="1">
    <citation type="submission" date="2019-08" db="EMBL/GenBank/DDBJ databases">
        <authorList>
            <person name="Kucharzyk K."/>
            <person name="Murdoch R.W."/>
            <person name="Higgins S."/>
            <person name="Loffler F."/>
        </authorList>
    </citation>
    <scope>NUCLEOTIDE SEQUENCE</scope>
</reference>
<dbReference type="InterPro" id="IPR000572">
    <property type="entry name" value="OxRdtase_Mopterin-bd_dom"/>
</dbReference>
<dbReference type="Pfam" id="PF00174">
    <property type="entry name" value="Oxidored_molyb"/>
    <property type="match status" value="1"/>
</dbReference>
<dbReference type="EMBL" id="VSSQ01018241">
    <property type="protein sequence ID" value="MPM61254.1"/>
    <property type="molecule type" value="Genomic_DNA"/>
</dbReference>
<dbReference type="Gene3D" id="3.90.420.10">
    <property type="entry name" value="Oxidoreductase, molybdopterin-binding domain"/>
    <property type="match status" value="1"/>
</dbReference>
<evidence type="ECO:0000259" key="1">
    <source>
        <dbReference type="Pfam" id="PF00174"/>
    </source>
</evidence>
<dbReference type="SUPFAM" id="SSF56524">
    <property type="entry name" value="Oxidoreductase molybdopterin-binding domain"/>
    <property type="match status" value="1"/>
</dbReference>
<name>A0A645BHN0_9ZZZZ</name>
<gene>
    <name evidence="2" type="primary">yedY1</name>
    <name evidence="2" type="ORF">SDC9_108112</name>
</gene>
<comment type="caution">
    <text evidence="2">The sequence shown here is derived from an EMBL/GenBank/DDBJ whole genome shotgun (WGS) entry which is preliminary data.</text>
</comment>
<proteinExistence type="predicted"/>
<protein>
    <recommendedName>
        <fullName evidence="1">Oxidoreductase molybdopterin-binding domain-containing protein</fullName>
    </recommendedName>
</protein>
<dbReference type="AlphaFoldDB" id="A0A645BHN0"/>
<dbReference type="PANTHER" id="PTHR43032">
    <property type="entry name" value="PROTEIN-METHIONINE-SULFOXIDE REDUCTASE"/>
    <property type="match status" value="1"/>
</dbReference>
<dbReference type="InterPro" id="IPR036374">
    <property type="entry name" value="OxRdtase_Mopterin-bd_sf"/>
</dbReference>
<dbReference type="CDD" id="cd00321">
    <property type="entry name" value="SO_family_Moco"/>
    <property type="match status" value="1"/>
</dbReference>